<dbReference type="PANTHER" id="PTHR21437">
    <property type="entry name" value="WIDE AWAKE"/>
    <property type="match status" value="1"/>
</dbReference>
<feature type="domain" description="Fibronectin type-III" evidence="1">
    <location>
        <begin position="1"/>
        <end position="84"/>
    </location>
</feature>
<dbReference type="InterPro" id="IPR013783">
    <property type="entry name" value="Ig-like_fold"/>
</dbReference>
<dbReference type="InterPro" id="IPR036116">
    <property type="entry name" value="FN3_sf"/>
</dbReference>
<keyword evidence="3" id="KW-1185">Reference proteome</keyword>
<protein>
    <recommendedName>
        <fullName evidence="1">Fibronectin type-III domain-containing protein</fullName>
    </recommendedName>
</protein>
<evidence type="ECO:0000259" key="1">
    <source>
        <dbReference type="PROSITE" id="PS50853"/>
    </source>
</evidence>
<dbReference type="GO" id="GO:0005819">
    <property type="term" value="C:spindle"/>
    <property type="evidence" value="ECO:0007669"/>
    <property type="project" value="TreeGrafter"/>
</dbReference>
<gene>
    <name evidence="2" type="ORF">OSB1V03_LOCUS7995</name>
</gene>
<dbReference type="PANTHER" id="PTHR21437:SF1">
    <property type="entry name" value="WIDE AWAKE"/>
    <property type="match status" value="1"/>
</dbReference>
<dbReference type="OrthoDB" id="2428204at2759"/>
<dbReference type="Proteomes" id="UP000759131">
    <property type="component" value="Unassembled WGS sequence"/>
</dbReference>
<dbReference type="AlphaFoldDB" id="A0A7R9KRG1"/>
<proteinExistence type="predicted"/>
<dbReference type="PROSITE" id="PS50853">
    <property type="entry name" value="FN3"/>
    <property type="match status" value="1"/>
</dbReference>
<dbReference type="EMBL" id="OC859421">
    <property type="protein sequence ID" value="CAD7627569.1"/>
    <property type="molecule type" value="Genomic_DNA"/>
</dbReference>
<dbReference type="GO" id="GO:0000132">
    <property type="term" value="P:establishment of mitotic spindle orientation"/>
    <property type="evidence" value="ECO:0007669"/>
    <property type="project" value="TreeGrafter"/>
</dbReference>
<dbReference type="SUPFAM" id="SSF49265">
    <property type="entry name" value="Fibronectin type III"/>
    <property type="match status" value="1"/>
</dbReference>
<dbReference type="CDD" id="cd00063">
    <property type="entry name" value="FN3"/>
    <property type="match status" value="1"/>
</dbReference>
<accession>A0A7R9KRG1</accession>
<dbReference type="Gene3D" id="2.60.40.10">
    <property type="entry name" value="Immunoglobulins"/>
    <property type="match status" value="1"/>
</dbReference>
<reference evidence="2" key="1">
    <citation type="submission" date="2020-11" db="EMBL/GenBank/DDBJ databases">
        <authorList>
            <person name="Tran Van P."/>
        </authorList>
    </citation>
    <scope>NUCLEOTIDE SEQUENCE</scope>
</reference>
<sequence length="186" mass="21298">MNNFSVVQKFVSILSIIYGYIMEWSENNFISIDGTIDITDLQKLEAIITRLQNGHNYFVRVASGNCKGFSDYSYPSPNSAIPSSWRDVDDKPSPNFDNPLQLDQLFQQMIDCRPNTLAEVKVISVESENQYQRKGQVRKSIKNLFGSNPKFQKVMKRGIYLACLLYNDDRVLVTNDEILPIVEIDS</sequence>
<evidence type="ECO:0000313" key="2">
    <source>
        <dbReference type="EMBL" id="CAD7627569.1"/>
    </source>
</evidence>
<organism evidence="2">
    <name type="scientific">Medioppia subpectinata</name>
    <dbReference type="NCBI Taxonomy" id="1979941"/>
    <lineage>
        <taxon>Eukaryota</taxon>
        <taxon>Metazoa</taxon>
        <taxon>Ecdysozoa</taxon>
        <taxon>Arthropoda</taxon>
        <taxon>Chelicerata</taxon>
        <taxon>Arachnida</taxon>
        <taxon>Acari</taxon>
        <taxon>Acariformes</taxon>
        <taxon>Sarcoptiformes</taxon>
        <taxon>Oribatida</taxon>
        <taxon>Brachypylina</taxon>
        <taxon>Oppioidea</taxon>
        <taxon>Oppiidae</taxon>
        <taxon>Medioppia</taxon>
    </lineage>
</organism>
<dbReference type="InterPro" id="IPR039269">
    <property type="entry name" value="ANKFN1"/>
</dbReference>
<dbReference type="EMBL" id="CAJPIZ010004846">
    <property type="protein sequence ID" value="CAG2107999.1"/>
    <property type="molecule type" value="Genomic_DNA"/>
</dbReference>
<name>A0A7R9KRG1_9ACAR</name>
<dbReference type="GO" id="GO:0061172">
    <property type="term" value="P:regulation of establishment of bipolar cell polarity"/>
    <property type="evidence" value="ECO:0007669"/>
    <property type="project" value="TreeGrafter"/>
</dbReference>
<evidence type="ECO:0000313" key="3">
    <source>
        <dbReference type="Proteomes" id="UP000759131"/>
    </source>
</evidence>
<dbReference type="InterPro" id="IPR003961">
    <property type="entry name" value="FN3_dom"/>
</dbReference>